<dbReference type="Gene3D" id="3.30.2000.20">
    <property type="match status" value="1"/>
</dbReference>
<sequence length="135" mass="14782">MTIINDIRACLDNQLTNTSGIPVVARENVAYVHQTGTPFIKAAMVPTSRRPATRGINPQQLYQGLYTLLICTPEAKGAGAGYDIADTLLASFQATKYLTYNGLTVTVDYSEVRGSFLDSPFYCTPINVAWFCYNA</sequence>
<protein>
    <submittedName>
        <fullName evidence="1">Uncharacterized protein</fullName>
    </submittedName>
</protein>
<evidence type="ECO:0000313" key="1">
    <source>
        <dbReference type="EMBL" id="CAB4240555.1"/>
    </source>
</evidence>
<name>A0A6J5T7M8_9CAUD</name>
<proteinExistence type="predicted"/>
<dbReference type="InterPro" id="IPR025395">
    <property type="entry name" value="Phage_tail_terminator-like"/>
</dbReference>
<accession>A0A6J5T7M8</accession>
<dbReference type="Pfam" id="PF13554">
    <property type="entry name" value="Phage_tail_terminator_5"/>
    <property type="match status" value="1"/>
</dbReference>
<organism evidence="1">
    <name type="scientific">uncultured Caudovirales phage</name>
    <dbReference type="NCBI Taxonomy" id="2100421"/>
    <lineage>
        <taxon>Viruses</taxon>
        <taxon>Duplodnaviria</taxon>
        <taxon>Heunggongvirae</taxon>
        <taxon>Uroviricota</taxon>
        <taxon>Caudoviricetes</taxon>
        <taxon>Peduoviridae</taxon>
        <taxon>Maltschvirus</taxon>
        <taxon>Maltschvirus maltsch</taxon>
    </lineage>
</organism>
<dbReference type="EMBL" id="LR797814">
    <property type="protein sequence ID" value="CAB4240555.1"/>
    <property type="molecule type" value="Genomic_DNA"/>
</dbReference>
<reference evidence="1" key="1">
    <citation type="submission" date="2020-05" db="EMBL/GenBank/DDBJ databases">
        <authorList>
            <person name="Chiriac C."/>
            <person name="Salcher M."/>
            <person name="Ghai R."/>
            <person name="Kavagutti S V."/>
        </authorList>
    </citation>
    <scope>NUCLEOTIDE SEQUENCE</scope>
</reference>
<gene>
    <name evidence="1" type="ORF">UFOVP3_42</name>
</gene>